<gene>
    <name evidence="1" type="ORF">CLV71_13034</name>
</gene>
<accession>A0A4R7UQU8</accession>
<organism evidence="1 2">
    <name type="scientific">Actinophytocola oryzae</name>
    <dbReference type="NCBI Taxonomy" id="502181"/>
    <lineage>
        <taxon>Bacteria</taxon>
        <taxon>Bacillati</taxon>
        <taxon>Actinomycetota</taxon>
        <taxon>Actinomycetes</taxon>
        <taxon>Pseudonocardiales</taxon>
        <taxon>Pseudonocardiaceae</taxon>
    </lineage>
</organism>
<dbReference type="RefSeq" id="WP_133909115.1">
    <property type="nucleotide sequence ID" value="NZ_SOCP01000030.1"/>
</dbReference>
<dbReference type="Proteomes" id="UP000294927">
    <property type="component" value="Unassembled WGS sequence"/>
</dbReference>
<proteinExistence type="predicted"/>
<comment type="caution">
    <text evidence="1">The sequence shown here is derived from an EMBL/GenBank/DDBJ whole genome shotgun (WGS) entry which is preliminary data.</text>
</comment>
<evidence type="ECO:0008006" key="3">
    <source>
        <dbReference type="Google" id="ProtNLM"/>
    </source>
</evidence>
<dbReference type="AlphaFoldDB" id="A0A4R7UQU8"/>
<dbReference type="EMBL" id="SOCP01000030">
    <property type="protein sequence ID" value="TDV36828.1"/>
    <property type="molecule type" value="Genomic_DNA"/>
</dbReference>
<evidence type="ECO:0000313" key="2">
    <source>
        <dbReference type="Proteomes" id="UP000294927"/>
    </source>
</evidence>
<protein>
    <recommendedName>
        <fullName evidence="3">ATP-grasp domain-containing protein</fullName>
    </recommendedName>
</protein>
<name>A0A4R7UQU8_9PSEU</name>
<sequence>MIDKIAAVGLVRRFGLECLPAEVLPPGLAEDERARRMAAVAGDRTLVVRAAADVEVRNLPRAVGLTVDDAAAWARRLDPGLSVVVQPYAPLLFSAEILLAESAVVCEYLPGIWELDTPITPAVLVLASGGHRVVSAPLRPQPARFHSLGAGRVTVPSLLGDWPVAELAGWAVEHADGLRGLRDHLGVDVILKCHYADGFGVSPQNIRTSTGLDLAALETDEPAPPGLPVLETPDADLAGVGDAVLVRVTVPRESARELDRFAARLAVAGVRHVYVESGLLSHLAIALREAGLAVHAA</sequence>
<keyword evidence="2" id="KW-1185">Reference proteome</keyword>
<dbReference type="OrthoDB" id="3420785at2"/>
<reference evidence="1 2" key="1">
    <citation type="submission" date="2019-03" db="EMBL/GenBank/DDBJ databases">
        <title>Genomic Encyclopedia of Archaeal and Bacterial Type Strains, Phase II (KMG-II): from individual species to whole genera.</title>
        <authorList>
            <person name="Goeker M."/>
        </authorList>
    </citation>
    <scope>NUCLEOTIDE SEQUENCE [LARGE SCALE GENOMIC DNA]</scope>
    <source>
        <strain evidence="1 2">DSM 45499</strain>
    </source>
</reference>
<evidence type="ECO:0000313" key="1">
    <source>
        <dbReference type="EMBL" id="TDV36828.1"/>
    </source>
</evidence>